<evidence type="ECO:0000313" key="3">
    <source>
        <dbReference type="EMBL" id="HFH29183.1"/>
    </source>
</evidence>
<dbReference type="PANTHER" id="PTHR39452">
    <property type="entry name" value="CHEY-P PHOSPHATASE CHEX"/>
    <property type="match status" value="1"/>
</dbReference>
<feature type="domain" description="Chemotaxis phosphatase CheX-like" evidence="2">
    <location>
        <begin position="42"/>
        <end position="134"/>
    </location>
</feature>
<dbReference type="AlphaFoldDB" id="A0A7C3IDW8"/>
<protein>
    <submittedName>
        <fullName evidence="3">Chemotaxis protein CheX</fullName>
    </submittedName>
</protein>
<dbReference type="CDD" id="cd17906">
    <property type="entry name" value="CheX"/>
    <property type="match status" value="1"/>
</dbReference>
<name>A0A7C3IDW8_9SPIR</name>
<dbReference type="PANTHER" id="PTHR39452:SF1">
    <property type="entry name" value="CHEY-P PHOSPHATASE CHEX"/>
    <property type="match status" value="1"/>
</dbReference>
<dbReference type="GO" id="GO:0006935">
    <property type="term" value="P:chemotaxis"/>
    <property type="evidence" value="ECO:0007669"/>
    <property type="project" value="UniProtKB-KW"/>
</dbReference>
<proteinExistence type="predicted"/>
<dbReference type="InterPro" id="IPR028051">
    <property type="entry name" value="CheX-like_dom"/>
</dbReference>
<gene>
    <name evidence="3" type="ORF">ENS59_06680</name>
</gene>
<sequence>MTEEELRGFIQVVTNYFESISGEKAVMGLPYVKGAGSTLGDYTGLIGISGSRKGGIYFTTGRPLLEEFAYIILGEAVQDDDYLYDLVGEITNTIAGNMRETFGSTFLISIPIVLRGRVTDIDMKLKPPVFIIPITWKHHNSHLAIGLE</sequence>
<dbReference type="Gene3D" id="3.40.1550.10">
    <property type="entry name" value="CheC-like"/>
    <property type="match status" value="1"/>
</dbReference>
<dbReference type="EMBL" id="DSVL01000206">
    <property type="protein sequence ID" value="HFH29183.1"/>
    <property type="molecule type" value="Genomic_DNA"/>
</dbReference>
<evidence type="ECO:0000259" key="2">
    <source>
        <dbReference type="Pfam" id="PF13690"/>
    </source>
</evidence>
<dbReference type="InterPro" id="IPR028976">
    <property type="entry name" value="CheC-like_sf"/>
</dbReference>
<keyword evidence="1" id="KW-0145">Chemotaxis</keyword>
<dbReference type="InterPro" id="IPR038756">
    <property type="entry name" value="CheX-like"/>
</dbReference>
<evidence type="ECO:0000256" key="1">
    <source>
        <dbReference type="ARBA" id="ARBA00022500"/>
    </source>
</evidence>
<reference evidence="3" key="1">
    <citation type="journal article" date="2020" name="mSystems">
        <title>Genome- and Community-Level Interaction Insights into Carbon Utilization and Element Cycling Functions of Hydrothermarchaeota in Hydrothermal Sediment.</title>
        <authorList>
            <person name="Zhou Z."/>
            <person name="Liu Y."/>
            <person name="Xu W."/>
            <person name="Pan J."/>
            <person name="Luo Z.H."/>
            <person name="Li M."/>
        </authorList>
    </citation>
    <scope>NUCLEOTIDE SEQUENCE [LARGE SCALE GENOMIC DNA]</scope>
    <source>
        <strain evidence="3">SpSt-503</strain>
    </source>
</reference>
<organism evidence="3">
    <name type="scientific">Gracilinema caldarium</name>
    <dbReference type="NCBI Taxonomy" id="215591"/>
    <lineage>
        <taxon>Bacteria</taxon>
        <taxon>Pseudomonadati</taxon>
        <taxon>Spirochaetota</taxon>
        <taxon>Spirochaetia</taxon>
        <taxon>Spirochaetales</taxon>
        <taxon>Breznakiellaceae</taxon>
        <taxon>Gracilinema</taxon>
    </lineage>
</organism>
<dbReference type="SUPFAM" id="SSF103039">
    <property type="entry name" value="CheC-like"/>
    <property type="match status" value="1"/>
</dbReference>
<comment type="caution">
    <text evidence="3">The sequence shown here is derived from an EMBL/GenBank/DDBJ whole genome shotgun (WGS) entry which is preliminary data.</text>
</comment>
<dbReference type="Pfam" id="PF13690">
    <property type="entry name" value="CheX"/>
    <property type="match status" value="1"/>
</dbReference>
<accession>A0A7C3IDW8</accession>